<dbReference type="AlphaFoldDB" id="A0A8B6FF61"/>
<name>A0A8B6FF61_MYTGA</name>
<accession>A0A8B6FF61</accession>
<dbReference type="PANTHER" id="PTHR46375">
    <property type="entry name" value="KELCH REPEAT AND BTB DOMAIN-CONTAINING PROTEIN 13-RELATED"/>
    <property type="match status" value="1"/>
</dbReference>
<dbReference type="Gene3D" id="2.120.10.80">
    <property type="entry name" value="Kelch-type beta propeller"/>
    <property type="match status" value="1"/>
</dbReference>
<dbReference type="SUPFAM" id="SSF117281">
    <property type="entry name" value="Kelch motif"/>
    <property type="match status" value="1"/>
</dbReference>
<evidence type="ECO:0000313" key="1">
    <source>
        <dbReference type="EMBL" id="VDI49196.1"/>
    </source>
</evidence>
<dbReference type="InterPro" id="IPR015915">
    <property type="entry name" value="Kelch-typ_b-propeller"/>
</dbReference>
<comment type="caution">
    <text evidence="1">The sequence shown here is derived from an EMBL/GenBank/DDBJ whole genome shotgun (WGS) entry which is preliminary data.</text>
</comment>
<proteinExistence type="predicted"/>
<dbReference type="OrthoDB" id="10352678at2759"/>
<gene>
    <name evidence="1" type="ORF">MGAL_10B064028</name>
</gene>
<dbReference type="EMBL" id="UYJE01006800">
    <property type="protein sequence ID" value="VDI49196.1"/>
    <property type="molecule type" value="Genomic_DNA"/>
</dbReference>
<evidence type="ECO:0000313" key="2">
    <source>
        <dbReference type="Proteomes" id="UP000596742"/>
    </source>
</evidence>
<sequence length="275" mass="31652">MRNRCYRDIKKGNKISKLFQCCCIQGDENVPPVIYWSFGSSVYQYDPLLNKCRERASLKFKRAKFNMISHGNRCYVIGGVLEIEEYNTKKDSWKKVACLPGDAYPKNPSCVAYNELIYVFSAILDKEDEIKPNATAVYVFDPSTNIVKKLVEIPLSFNQMKTCVVGSFIYIASDEKHFLRFCPSQGSYFLLPEQMQECKDFGMFTKERSIVLAGGYFRDIKYKNIRVFCTDSGHWDTLSETLPDNMPIYGACKLKIPNSAGTIVPFYETNIFEKR</sequence>
<keyword evidence="2" id="KW-1185">Reference proteome</keyword>
<dbReference type="PANTHER" id="PTHR46375:SF3">
    <property type="entry name" value="KELCH REPEAT AND BTB DOMAIN-CONTAINING PROTEIN 13"/>
    <property type="match status" value="1"/>
</dbReference>
<protein>
    <submittedName>
        <fullName evidence="1">Kelch-like protein 24/35</fullName>
    </submittedName>
</protein>
<dbReference type="InterPro" id="IPR052392">
    <property type="entry name" value="Kelch-BTB_domain-containing"/>
</dbReference>
<organism evidence="1 2">
    <name type="scientific">Mytilus galloprovincialis</name>
    <name type="common">Mediterranean mussel</name>
    <dbReference type="NCBI Taxonomy" id="29158"/>
    <lineage>
        <taxon>Eukaryota</taxon>
        <taxon>Metazoa</taxon>
        <taxon>Spiralia</taxon>
        <taxon>Lophotrochozoa</taxon>
        <taxon>Mollusca</taxon>
        <taxon>Bivalvia</taxon>
        <taxon>Autobranchia</taxon>
        <taxon>Pteriomorphia</taxon>
        <taxon>Mytilida</taxon>
        <taxon>Mytiloidea</taxon>
        <taxon>Mytilidae</taxon>
        <taxon>Mytilinae</taxon>
        <taxon>Mytilus</taxon>
    </lineage>
</organism>
<dbReference type="Proteomes" id="UP000596742">
    <property type="component" value="Unassembled WGS sequence"/>
</dbReference>
<reference evidence="1" key="1">
    <citation type="submission" date="2018-11" db="EMBL/GenBank/DDBJ databases">
        <authorList>
            <person name="Alioto T."/>
            <person name="Alioto T."/>
        </authorList>
    </citation>
    <scope>NUCLEOTIDE SEQUENCE</scope>
</reference>